<dbReference type="Pfam" id="PF00400">
    <property type="entry name" value="WD40"/>
    <property type="match status" value="1"/>
</dbReference>
<dbReference type="InterPro" id="IPR001680">
    <property type="entry name" value="WD40_rpt"/>
</dbReference>
<keyword evidence="2" id="KW-0677">Repeat</keyword>
<dbReference type="Gene3D" id="2.130.10.10">
    <property type="entry name" value="YVTN repeat-like/Quinoprotein amine dehydrogenase"/>
    <property type="match status" value="2"/>
</dbReference>
<protein>
    <recommendedName>
        <fullName evidence="6">WD40 repeat domain-containing protein</fullName>
    </recommendedName>
</protein>
<dbReference type="InterPro" id="IPR015943">
    <property type="entry name" value="WD40/YVTN_repeat-like_dom_sf"/>
</dbReference>
<feature type="region of interest" description="Disordered" evidence="3">
    <location>
        <begin position="296"/>
        <end position="344"/>
    </location>
</feature>
<dbReference type="SMART" id="SM00320">
    <property type="entry name" value="WD40"/>
    <property type="match status" value="5"/>
</dbReference>
<name>A0ABU4F760_9ACTN</name>
<evidence type="ECO:0000313" key="4">
    <source>
        <dbReference type="EMBL" id="MDV7215843.1"/>
    </source>
</evidence>
<keyword evidence="5" id="KW-1185">Reference proteome</keyword>
<comment type="caution">
    <text evidence="4">The sequence shown here is derived from an EMBL/GenBank/DDBJ whole genome shotgun (WGS) entry which is preliminary data.</text>
</comment>
<gene>
    <name evidence="4" type="ORF">R5A26_07750</name>
</gene>
<dbReference type="EMBL" id="JAWMAJ010000018">
    <property type="protein sequence ID" value="MDV7215843.1"/>
    <property type="molecule type" value="Genomic_DNA"/>
</dbReference>
<organism evidence="4 5">
    <name type="scientific">Streptomyces prunicolor</name>
    <dbReference type="NCBI Taxonomy" id="67348"/>
    <lineage>
        <taxon>Bacteria</taxon>
        <taxon>Bacillati</taxon>
        <taxon>Actinomycetota</taxon>
        <taxon>Actinomycetes</taxon>
        <taxon>Kitasatosporales</taxon>
        <taxon>Streptomycetaceae</taxon>
        <taxon>Streptomyces</taxon>
    </lineage>
</organism>
<evidence type="ECO:0000256" key="3">
    <source>
        <dbReference type="SAM" id="MobiDB-lite"/>
    </source>
</evidence>
<dbReference type="SUPFAM" id="SSF69322">
    <property type="entry name" value="Tricorn protease domain 2"/>
    <property type="match status" value="1"/>
</dbReference>
<evidence type="ECO:0008006" key="6">
    <source>
        <dbReference type="Google" id="ProtNLM"/>
    </source>
</evidence>
<evidence type="ECO:0000313" key="5">
    <source>
        <dbReference type="Proteomes" id="UP001187346"/>
    </source>
</evidence>
<reference evidence="4 5" key="1">
    <citation type="submission" date="2023-10" db="EMBL/GenBank/DDBJ databases">
        <title>Characterization of rhizosphere-enriched actinobacteria from wheat plants lab-grown on chernevaya soil.</title>
        <authorList>
            <person name="Tikhonova E.N."/>
            <person name="Konopkin A."/>
            <person name="Kravchenko I.K."/>
        </authorList>
    </citation>
    <scope>NUCLEOTIDE SEQUENCE [LARGE SCALE GENOMIC DNA]</scope>
    <source>
        <strain evidence="4 5">RR29</strain>
    </source>
</reference>
<keyword evidence="1" id="KW-0853">WD repeat</keyword>
<evidence type="ECO:0000256" key="1">
    <source>
        <dbReference type="ARBA" id="ARBA00022574"/>
    </source>
</evidence>
<feature type="compositionally biased region" description="Low complexity" evidence="3">
    <location>
        <begin position="312"/>
        <end position="344"/>
    </location>
</feature>
<dbReference type="PANTHER" id="PTHR19848:SF8">
    <property type="entry name" value="F-BOX AND WD REPEAT DOMAIN CONTAINING 7"/>
    <property type="match status" value="1"/>
</dbReference>
<evidence type="ECO:0000256" key="2">
    <source>
        <dbReference type="ARBA" id="ARBA00022737"/>
    </source>
</evidence>
<sequence length="693" mass="71258">MIPKLPLQSPRWRDLAGVTAEEVQALLDLMTSTAVTGADDEWRQAWTYMTDDLLDDGTVHDSAYAVLPHLVEAAAELPPGRSVDFWVDLGVIVTAEDRPPVPADLEPGFSAALRLAEQAAIRSFLTAGAPAKVCVQLALSCVAFAGHHIGAALWDLQLGESHLALLCPGCDSDTEILKFFVDPVRPPFEAPQPPDPDRAPARAGQHPWGEVADALEGEVLGQEWEPFLRVAREVAAAGVPPETPGQAALCLVAGMVAAKGTPQWAGGEWARQLALLTGHFRCWNCEQTWTIADGLVEGPEGARPQSPPPQSSTPADSSATNATPATPATTAAPAAVETTGEATPRLQQDGTALLAADGTTWGHITVFSDSAPGSSGGVDSLTVASIPGGTTLVAGAGTGTGTGGRGEVCLWDVTDGRLVHGPMPGHPDRILSMTALPLPDGRVLLASGGDTGTIALWDAITGRPVLEPAANWLGEVTGMCGAALPDGRTLLVTATSRGAVRLRDPATGESVGRLNPSGRPIRSLTAVPVSGGHTLIAAVDTQGGVHMWDPAVDDPWDPGAAVQLKDRALSDAGHRVAAVAAVPTADGTLLATGDDRGAVMVWDPATGAPVGEGLPPATGTAGLPVMAATTLHDGRTVLVTGSRHGHSLRVWEPATGAVRQILLDVTITCLAAAGSEVIVGHDHGVLGVPLARR</sequence>
<proteinExistence type="predicted"/>
<accession>A0ABU4F760</accession>
<dbReference type="RefSeq" id="WP_317770591.1">
    <property type="nucleotide sequence ID" value="NZ_JAWMAJ010000018.1"/>
</dbReference>
<dbReference type="PANTHER" id="PTHR19848">
    <property type="entry name" value="WD40 REPEAT PROTEIN"/>
    <property type="match status" value="1"/>
</dbReference>
<dbReference type="Proteomes" id="UP001187346">
    <property type="component" value="Unassembled WGS sequence"/>
</dbReference>